<dbReference type="PROSITE" id="PS50011">
    <property type="entry name" value="PROTEIN_KINASE_DOM"/>
    <property type="match status" value="1"/>
</dbReference>
<dbReference type="SUPFAM" id="SSF56112">
    <property type="entry name" value="Protein kinase-like (PK-like)"/>
    <property type="match status" value="1"/>
</dbReference>
<keyword evidence="3" id="KW-1185">Reference proteome</keyword>
<dbReference type="Proteomes" id="UP000243217">
    <property type="component" value="Unassembled WGS sequence"/>
</dbReference>
<dbReference type="InterPro" id="IPR001245">
    <property type="entry name" value="Ser-Thr/Tyr_kinase_cat_dom"/>
</dbReference>
<sequence>CSTPLDEGPIDENYLIVDDKRLSAVIVENNEPKATKLSLLQRLKYRLDLSPYWLERLETATTLNIFGQMYSSSFGTGKVALKGLVYSSSNHDQREKFIKAFHEIVIYDCEAITQVIGISLINVQALLVIASEFMDGGSLGCFLHNPSINIKRVDRLQMCRDVILAVWYIQTQTKRQYAGKCINSATFLVSSNRRCKLDVFSLMEPTYIYKQLPMGRYTKIGSGLAAYMAPEENTNHESQDIYALGILCGEILTRMRPFAQLYDAKGFIQTDLILLNNYAPRPEPFSTERLRGFVSSDGEALLQRCWSQDPTHRPAISEMLSFFTIDPDVQSITL</sequence>
<dbReference type="Pfam" id="PF07714">
    <property type="entry name" value="PK_Tyr_Ser-Thr"/>
    <property type="match status" value="1"/>
</dbReference>
<protein>
    <recommendedName>
        <fullName evidence="1">Protein kinase domain-containing protein</fullName>
    </recommendedName>
</protein>
<dbReference type="InterPro" id="IPR011009">
    <property type="entry name" value="Kinase-like_dom_sf"/>
</dbReference>
<dbReference type="InterPro" id="IPR050167">
    <property type="entry name" value="Ser_Thr_protein_kinase"/>
</dbReference>
<dbReference type="OrthoDB" id="76319at2759"/>
<dbReference type="PANTHER" id="PTHR23257:SF963">
    <property type="entry name" value="AT08303P"/>
    <property type="match status" value="1"/>
</dbReference>
<evidence type="ECO:0000259" key="1">
    <source>
        <dbReference type="PROSITE" id="PS50011"/>
    </source>
</evidence>
<name>A0A1V9ZN89_9STRA</name>
<dbReference type="STRING" id="74557.A0A1V9ZN89"/>
<dbReference type="GO" id="GO:0007165">
    <property type="term" value="P:signal transduction"/>
    <property type="evidence" value="ECO:0007669"/>
    <property type="project" value="TreeGrafter"/>
</dbReference>
<dbReference type="EMBL" id="JNBS01001805">
    <property type="protein sequence ID" value="OQR99453.1"/>
    <property type="molecule type" value="Genomic_DNA"/>
</dbReference>
<dbReference type="GO" id="GO:0005737">
    <property type="term" value="C:cytoplasm"/>
    <property type="evidence" value="ECO:0007669"/>
    <property type="project" value="TreeGrafter"/>
</dbReference>
<dbReference type="GO" id="GO:0005524">
    <property type="term" value="F:ATP binding"/>
    <property type="evidence" value="ECO:0007669"/>
    <property type="project" value="InterPro"/>
</dbReference>
<dbReference type="InterPro" id="IPR000719">
    <property type="entry name" value="Prot_kinase_dom"/>
</dbReference>
<evidence type="ECO:0000313" key="3">
    <source>
        <dbReference type="Proteomes" id="UP000243217"/>
    </source>
</evidence>
<feature type="non-terminal residue" evidence="2">
    <location>
        <position position="1"/>
    </location>
</feature>
<proteinExistence type="predicted"/>
<organism evidence="2 3">
    <name type="scientific">Thraustotheca clavata</name>
    <dbReference type="NCBI Taxonomy" id="74557"/>
    <lineage>
        <taxon>Eukaryota</taxon>
        <taxon>Sar</taxon>
        <taxon>Stramenopiles</taxon>
        <taxon>Oomycota</taxon>
        <taxon>Saprolegniomycetes</taxon>
        <taxon>Saprolegniales</taxon>
        <taxon>Achlyaceae</taxon>
        <taxon>Thraustotheca</taxon>
    </lineage>
</organism>
<feature type="non-terminal residue" evidence="2">
    <location>
        <position position="334"/>
    </location>
</feature>
<reference evidence="2 3" key="1">
    <citation type="journal article" date="2014" name="Genome Biol. Evol.">
        <title>The secreted proteins of Achlya hypogyna and Thraustotheca clavata identify the ancestral oomycete secretome and reveal gene acquisitions by horizontal gene transfer.</title>
        <authorList>
            <person name="Misner I."/>
            <person name="Blouin N."/>
            <person name="Leonard G."/>
            <person name="Richards T.A."/>
            <person name="Lane C.E."/>
        </authorList>
    </citation>
    <scope>NUCLEOTIDE SEQUENCE [LARGE SCALE GENOMIC DNA]</scope>
    <source>
        <strain evidence="2 3">ATCC 34112</strain>
    </source>
</reference>
<comment type="caution">
    <text evidence="2">The sequence shown here is derived from an EMBL/GenBank/DDBJ whole genome shotgun (WGS) entry which is preliminary data.</text>
</comment>
<gene>
    <name evidence="2" type="ORF">THRCLA_06511</name>
</gene>
<evidence type="ECO:0000313" key="2">
    <source>
        <dbReference type="EMBL" id="OQR99453.1"/>
    </source>
</evidence>
<dbReference type="Gene3D" id="1.10.510.10">
    <property type="entry name" value="Transferase(Phosphotransferase) domain 1"/>
    <property type="match status" value="1"/>
</dbReference>
<feature type="domain" description="Protein kinase" evidence="1">
    <location>
        <begin position="55"/>
        <end position="329"/>
    </location>
</feature>
<dbReference type="AlphaFoldDB" id="A0A1V9ZN89"/>
<dbReference type="PANTHER" id="PTHR23257">
    <property type="entry name" value="SERINE-THREONINE PROTEIN KINASE"/>
    <property type="match status" value="1"/>
</dbReference>
<dbReference type="GO" id="GO:0004672">
    <property type="term" value="F:protein kinase activity"/>
    <property type="evidence" value="ECO:0007669"/>
    <property type="project" value="InterPro"/>
</dbReference>
<accession>A0A1V9ZN89</accession>